<evidence type="ECO:0000256" key="3">
    <source>
        <dbReference type="ARBA" id="ARBA00022532"/>
    </source>
</evidence>
<dbReference type="InterPro" id="IPR044856">
    <property type="entry name" value="Malate_synth_C_sf"/>
</dbReference>
<dbReference type="EMBL" id="JADAQX010000394">
    <property type="protein sequence ID" value="KAF8820401.1"/>
    <property type="molecule type" value="Genomic_DNA"/>
</dbReference>
<dbReference type="PANTHER" id="PTHR42902">
    <property type="entry name" value="MALATE SYNTHASE"/>
    <property type="match status" value="1"/>
</dbReference>
<dbReference type="InterPro" id="IPR046363">
    <property type="entry name" value="MS_N_TIM-barrel_dom"/>
</dbReference>
<dbReference type="SUPFAM" id="SSF51645">
    <property type="entry name" value="Malate synthase G"/>
    <property type="match status" value="1"/>
</dbReference>
<dbReference type="InterPro" id="IPR006252">
    <property type="entry name" value="Malate_synthA"/>
</dbReference>
<dbReference type="InterPro" id="IPR001465">
    <property type="entry name" value="Malate_synthase_TIM"/>
</dbReference>
<proteinExistence type="predicted"/>
<feature type="domain" description="Malate synthase TIM barrel" evidence="6">
    <location>
        <begin position="181"/>
        <end position="431"/>
    </location>
</feature>
<dbReference type="Proteomes" id="UP000823046">
    <property type="component" value="Unassembled WGS sequence"/>
</dbReference>
<comment type="catalytic activity">
    <reaction evidence="5">
        <text>glyoxylate + acetyl-CoA + H2O = (S)-malate + CoA + H(+)</text>
        <dbReference type="Rhea" id="RHEA:18181"/>
        <dbReference type="ChEBI" id="CHEBI:15377"/>
        <dbReference type="ChEBI" id="CHEBI:15378"/>
        <dbReference type="ChEBI" id="CHEBI:15589"/>
        <dbReference type="ChEBI" id="CHEBI:36655"/>
        <dbReference type="ChEBI" id="CHEBI:57287"/>
        <dbReference type="ChEBI" id="CHEBI:57288"/>
        <dbReference type="EC" id="2.3.3.9"/>
    </reaction>
</comment>
<evidence type="ECO:0000313" key="9">
    <source>
        <dbReference type="Proteomes" id="UP000823046"/>
    </source>
</evidence>
<keyword evidence="9" id="KW-1185">Reference proteome</keyword>
<keyword evidence="3" id="KW-0816">Tricarboxylic acid cycle</keyword>
<dbReference type="InterPro" id="IPR011076">
    <property type="entry name" value="Malate_synth_sf"/>
</dbReference>
<dbReference type="Pfam" id="PF01274">
    <property type="entry name" value="MS_TIM-barrel"/>
    <property type="match status" value="1"/>
</dbReference>
<evidence type="ECO:0000256" key="1">
    <source>
        <dbReference type="ARBA" id="ARBA00012636"/>
    </source>
</evidence>
<evidence type="ECO:0000256" key="4">
    <source>
        <dbReference type="ARBA" id="ARBA00022679"/>
    </source>
</evidence>
<evidence type="ECO:0000313" key="8">
    <source>
        <dbReference type="EMBL" id="KAF8820401.1"/>
    </source>
</evidence>
<dbReference type="EC" id="2.3.3.9" evidence="1"/>
<accession>A0ABQ7J8S7</accession>
<dbReference type="Pfam" id="PF20659">
    <property type="entry name" value="MS_C"/>
    <property type="match status" value="1"/>
</dbReference>
<sequence length="546" mass="62328">MENRSRSTSDIFVQPYATSSQASLLQEAHETLLTKEALQFINSLIQSFANDIEKLESQRLYRQWKIRRGQYVFDFLPEGVGIRSENWKIHSLPPCLYDRRVDLGDVDPSNASQLLSALQSEAQGVQIDFDDGFCPHWYNVLIGHYNVYKACRGYLSVEKEVSSSQISPSKTILSLPFSPYIMFRPRAFNMIERNIFVKGKRIPGSLFDFGLHIFHNGKILNSFTHGGPFFYLSKLEEWKEALLWNRIFNWTENKISLPFGSIKACVLIESLPAVFQMDEILWALKEHSAGLNCGMWDYAASFIARLGHKTNKLFPDRSKYVTMKQMFLAKYRSLLIATCHRRGAPATGGMFAGFSGMASKNFQKLKEEAEMAKGEDALCGADGGLVYDIILVPYVQQTFQRIFGNNKCNQIDTLSQYPSSLLICKEDLLTIPEGGATLEGLELNIEVSLHFIENWIKKRGHFILHQRVEDSATAEISRLQVWQQLLHGVPFEGKPLEGRFLRFDKPPSSVTLPLVWTEATYFIWKVETRMFLSTECVETKELDAIT</sequence>
<gene>
    <name evidence="8" type="ORF">IE077_003211</name>
</gene>
<keyword evidence="4" id="KW-0808">Transferase</keyword>
<comment type="caution">
    <text evidence="8">The sequence shown here is derived from an EMBL/GenBank/DDBJ whole genome shotgun (WGS) entry which is preliminary data.</text>
</comment>
<protein>
    <recommendedName>
        <fullName evidence="1">malate synthase</fullName>
        <ecNumber evidence="1">2.3.3.9</ecNumber>
    </recommendedName>
</protein>
<reference evidence="8 9" key="1">
    <citation type="journal article" date="2020" name="bioRxiv">
        <title>Metabolic contributions of an alphaproteobacterial endosymbiont in the apicomplexan Cardiosporidium cionae.</title>
        <authorList>
            <person name="Hunter E.S."/>
            <person name="Paight C.J."/>
            <person name="Lane C.E."/>
        </authorList>
    </citation>
    <scope>NUCLEOTIDE SEQUENCE [LARGE SCALE GENOMIC DNA]</scope>
    <source>
        <strain evidence="8">ESH_2018</strain>
    </source>
</reference>
<organism evidence="8 9">
    <name type="scientific">Cardiosporidium cionae</name>
    <dbReference type="NCBI Taxonomy" id="476202"/>
    <lineage>
        <taxon>Eukaryota</taxon>
        <taxon>Sar</taxon>
        <taxon>Alveolata</taxon>
        <taxon>Apicomplexa</taxon>
        <taxon>Aconoidasida</taxon>
        <taxon>Nephromycida</taxon>
        <taxon>Cardiosporidium</taxon>
    </lineage>
</organism>
<dbReference type="Gene3D" id="1.20.1220.12">
    <property type="entry name" value="Malate synthase, domain III"/>
    <property type="match status" value="1"/>
</dbReference>
<name>A0ABQ7J8S7_9APIC</name>
<keyword evidence="2" id="KW-0329">Glyoxylate bypass</keyword>
<evidence type="ECO:0000259" key="6">
    <source>
        <dbReference type="Pfam" id="PF01274"/>
    </source>
</evidence>
<dbReference type="PANTHER" id="PTHR42902:SF2">
    <property type="entry name" value="MALATE SYNTHASE"/>
    <property type="match status" value="1"/>
</dbReference>
<dbReference type="InterPro" id="IPR048355">
    <property type="entry name" value="MS_C"/>
</dbReference>
<evidence type="ECO:0000256" key="2">
    <source>
        <dbReference type="ARBA" id="ARBA00022435"/>
    </source>
</evidence>
<dbReference type="PIRSF" id="PIRSF001363">
    <property type="entry name" value="Malate_synth"/>
    <property type="match status" value="1"/>
</dbReference>
<evidence type="ECO:0000256" key="5">
    <source>
        <dbReference type="ARBA" id="ARBA00047918"/>
    </source>
</evidence>
<evidence type="ECO:0000259" key="7">
    <source>
        <dbReference type="Pfam" id="PF20659"/>
    </source>
</evidence>
<dbReference type="Gene3D" id="3.20.20.360">
    <property type="entry name" value="Malate synthase, domain 3"/>
    <property type="match status" value="1"/>
</dbReference>
<feature type="domain" description="Malate synthase C-terminal" evidence="7">
    <location>
        <begin position="437"/>
        <end position="492"/>
    </location>
</feature>